<organism evidence="2 3">
    <name type="scientific">Ephemerocybe angulata</name>
    <dbReference type="NCBI Taxonomy" id="980116"/>
    <lineage>
        <taxon>Eukaryota</taxon>
        <taxon>Fungi</taxon>
        <taxon>Dikarya</taxon>
        <taxon>Basidiomycota</taxon>
        <taxon>Agaricomycotina</taxon>
        <taxon>Agaricomycetes</taxon>
        <taxon>Agaricomycetidae</taxon>
        <taxon>Agaricales</taxon>
        <taxon>Agaricineae</taxon>
        <taxon>Psathyrellaceae</taxon>
        <taxon>Ephemerocybe</taxon>
    </lineage>
</organism>
<feature type="compositionally biased region" description="Basic residues" evidence="1">
    <location>
        <begin position="82"/>
        <end position="91"/>
    </location>
</feature>
<evidence type="ECO:0000313" key="2">
    <source>
        <dbReference type="EMBL" id="KAF6762225.1"/>
    </source>
</evidence>
<feature type="region of interest" description="Disordered" evidence="1">
    <location>
        <begin position="314"/>
        <end position="335"/>
    </location>
</feature>
<protein>
    <submittedName>
        <fullName evidence="2">Uncharacterized protein</fullName>
    </submittedName>
</protein>
<dbReference type="OrthoDB" id="2989199at2759"/>
<sequence>MKVGTFALYSPTHALLCEGSVTDSTTPFYAVRKRASKRLGIGSHVALATASTDIHTDSIPGTRGQPPSISLLPLSPLDPAKPRNKRPKRLKAGSTPDSKLIDTGVKASNRVAPSAYSSSGLGGVKEPNGKNHRTLNTVTPDTLPIHSTTPLADHHCVQNLNRNGNTSRPATLGSTLLAQVRQCIQHETEKWGRKPFVMDVVLDLKASWAESAVGPPATVRTQQSLIVCENGEGVAVPRGAAGTVFYRTYEFTDLQSLDAYWADQSDLWRNFSTESGASRERYSIIGDGGEEEPVGAGLEDWGTLDKCLRGPIGNSRFPVSRERSTVTWPSATLDK</sequence>
<keyword evidence="3" id="KW-1185">Reference proteome</keyword>
<comment type="caution">
    <text evidence="2">The sequence shown here is derived from an EMBL/GenBank/DDBJ whole genome shotgun (WGS) entry which is preliminary data.</text>
</comment>
<name>A0A8H6IB06_9AGAR</name>
<feature type="region of interest" description="Disordered" evidence="1">
    <location>
        <begin position="55"/>
        <end position="101"/>
    </location>
</feature>
<gene>
    <name evidence="2" type="ORF">DFP72DRAFT_1061494</name>
</gene>
<accession>A0A8H6IB06</accession>
<proteinExistence type="predicted"/>
<evidence type="ECO:0000313" key="3">
    <source>
        <dbReference type="Proteomes" id="UP000521943"/>
    </source>
</evidence>
<feature type="compositionally biased region" description="Polar residues" evidence="1">
    <location>
        <begin position="325"/>
        <end position="335"/>
    </location>
</feature>
<reference evidence="2 3" key="1">
    <citation type="submission" date="2020-07" db="EMBL/GenBank/DDBJ databases">
        <title>Comparative genomics of pyrophilous fungi reveals a link between fire events and developmental genes.</title>
        <authorList>
            <consortium name="DOE Joint Genome Institute"/>
            <person name="Steindorff A.S."/>
            <person name="Carver A."/>
            <person name="Calhoun S."/>
            <person name="Stillman K."/>
            <person name="Liu H."/>
            <person name="Lipzen A."/>
            <person name="Pangilinan J."/>
            <person name="Labutti K."/>
            <person name="Bruns T.D."/>
            <person name="Grigoriev I.V."/>
        </authorList>
    </citation>
    <scope>NUCLEOTIDE SEQUENCE [LARGE SCALE GENOMIC DNA]</scope>
    <source>
        <strain evidence="2 3">CBS 144469</strain>
    </source>
</reference>
<feature type="compositionally biased region" description="Low complexity" evidence="1">
    <location>
        <begin position="66"/>
        <end position="77"/>
    </location>
</feature>
<dbReference type="EMBL" id="JACGCI010000008">
    <property type="protein sequence ID" value="KAF6762225.1"/>
    <property type="molecule type" value="Genomic_DNA"/>
</dbReference>
<evidence type="ECO:0000256" key="1">
    <source>
        <dbReference type="SAM" id="MobiDB-lite"/>
    </source>
</evidence>
<dbReference type="Proteomes" id="UP000521943">
    <property type="component" value="Unassembled WGS sequence"/>
</dbReference>
<dbReference type="AlphaFoldDB" id="A0A8H6IB06"/>